<dbReference type="KEGG" id="cvn:111103349"/>
<protein>
    <submittedName>
        <fullName evidence="5">DDB1- and CUL4-associated factor 6-like</fullName>
    </submittedName>
</protein>
<dbReference type="Proteomes" id="UP000694844">
    <property type="component" value="Chromosome 7"/>
</dbReference>
<feature type="compositionally biased region" description="Basic and acidic residues" evidence="3">
    <location>
        <begin position="477"/>
        <end position="500"/>
    </location>
</feature>
<feature type="compositionally biased region" description="Basic and acidic residues" evidence="3">
    <location>
        <begin position="723"/>
        <end position="736"/>
    </location>
</feature>
<keyword evidence="1" id="KW-0853">WD repeat</keyword>
<dbReference type="InterPro" id="IPR001680">
    <property type="entry name" value="WD40_rpt"/>
</dbReference>
<feature type="compositionally biased region" description="Basic and acidic residues" evidence="3">
    <location>
        <begin position="335"/>
        <end position="352"/>
    </location>
</feature>
<evidence type="ECO:0000256" key="2">
    <source>
        <dbReference type="ARBA" id="ARBA00022737"/>
    </source>
</evidence>
<feature type="compositionally biased region" description="Basic and acidic residues" evidence="3">
    <location>
        <begin position="682"/>
        <end position="697"/>
    </location>
</feature>
<dbReference type="PANTHER" id="PTHR15574:SF39">
    <property type="entry name" value="DDB1- AND CUL4-ASSOCIATED FACTOR 6"/>
    <property type="match status" value="1"/>
</dbReference>
<dbReference type="SUPFAM" id="SSF50978">
    <property type="entry name" value="WD40 repeat-like"/>
    <property type="match status" value="1"/>
</dbReference>
<dbReference type="InterPro" id="IPR036322">
    <property type="entry name" value="WD40_repeat_dom_sf"/>
</dbReference>
<evidence type="ECO:0000313" key="5">
    <source>
        <dbReference type="RefSeq" id="XP_022292254.1"/>
    </source>
</evidence>
<dbReference type="InterPro" id="IPR015943">
    <property type="entry name" value="WD40/YVTN_repeat-like_dom_sf"/>
</dbReference>
<dbReference type="AlphaFoldDB" id="A0A8B8AQ27"/>
<sequence>MFKILQDRVYGRESKQKLYNAAKENIDFVQRLKLHRKIEVHSGCVNTICWNETGQYLLSGSDDQHLVISEPGTGKFTSVRSGHRANIFSAKFLPYASEKIISCSGDGKIYYTDVDTTCRTNLFDCHFGTTYEVIVIPSEPCSFLSCGEDGTVRWFDLRAKTSCVKDDCKEDILINCRRAVTSLAVNPLVPYELSIACADSSVRIYDRRMLGTKASGSHSSKGILGMTTKFTAPTLSNRPHRITSLAYSPNGEDILVSYSSEYIYLFGSKSFRTKKLQTPAEFLQKAKHKGEKSSKKMKSSDTCVEKPAKSPPKLKDPEPSHSPQGSRDPLADLPRGSRDSPADLPRGSRDPPADLPLSNTPPRTSSSPRLSTSEGVTSMLLPQSPTGSSLRQPPIKRLRLRGDWSDTGPHARPESERQNNEQPDRQATIMQRMSDMLTRWLDGNLRRQEEEEREDEAAERRPETQGSGAEASGGQAEEDRAEGGEQERSHDVVNEPRSAAEDMETENNSRIRIENSTGQNQDSNSENPDSDPENQDTSVGNCEITNHSHNPQSDCDNQDTVSVTSAIPNTGSLSESHVSVSDFDTSVQTVSTEAGRGTSNSDENLGTSGEGNLGGGRRQHGGPLIQEEPVISLQYSSEGTTSSTIRLGFARFENLEAGILERSAENASLQPLVRETTPTSSRDLDGHKPAEGSDEAKSGNSVGFTDSTDSSDIFDSDSFSGESGKEELGEKCENTVDKSSTTAKIEKNESQKAGKSSETEKESEMEDKPCSSSQADGPRAGRRKASAAVKAKIRQIGRMRILERLCREGASGSQQERYPGGGETSEEEEEEVSVVRETRHTTAQTTGEHGEEATSEGRPGTSYPPRNEEVSSGGEGEGQSRETLERHITAIRLQELYKKRQEERENEEIEMRSIHQPLHKIKFKGHRNARTMIKEANFWGDQFVMSGSDCGHIFIWDRYTARLAMLLEADRHVVNCLQPHPFDPILASSGIDYDIKLWMPLEEKPHFQEEIAAEIMRRNEVMLEETRDTITVPAAFMLRVLASLNQIRAGRASSSNEAVVEHDSSSSDSE</sequence>
<dbReference type="OrthoDB" id="4869960at2759"/>
<feature type="compositionally biased region" description="Low complexity" evidence="3">
    <location>
        <begin position="355"/>
        <end position="373"/>
    </location>
</feature>
<feature type="compositionally biased region" description="Basic residues" evidence="3">
    <location>
        <begin position="780"/>
        <end position="797"/>
    </location>
</feature>
<keyword evidence="4" id="KW-1185">Reference proteome</keyword>
<dbReference type="GO" id="GO:0005737">
    <property type="term" value="C:cytoplasm"/>
    <property type="evidence" value="ECO:0007669"/>
    <property type="project" value="TreeGrafter"/>
</dbReference>
<evidence type="ECO:0000256" key="1">
    <source>
        <dbReference type="ARBA" id="ARBA00022574"/>
    </source>
</evidence>
<dbReference type="RefSeq" id="XP_022292254.1">
    <property type="nucleotide sequence ID" value="XM_022436546.1"/>
</dbReference>
<accession>A0A8B8AQ27</accession>
<dbReference type="Pfam" id="PF00400">
    <property type="entry name" value="WD40"/>
    <property type="match status" value="2"/>
</dbReference>
<evidence type="ECO:0000313" key="4">
    <source>
        <dbReference type="Proteomes" id="UP000694844"/>
    </source>
</evidence>
<feature type="region of interest" description="Disordered" evidence="3">
    <location>
        <begin position="663"/>
        <end position="885"/>
    </location>
</feature>
<dbReference type="GO" id="GO:0080008">
    <property type="term" value="C:Cul4-RING E3 ubiquitin ligase complex"/>
    <property type="evidence" value="ECO:0007669"/>
    <property type="project" value="TreeGrafter"/>
</dbReference>
<feature type="region of interest" description="Disordered" evidence="3">
    <location>
        <begin position="283"/>
        <end position="642"/>
    </location>
</feature>
<feature type="compositionally biased region" description="Polar residues" evidence="3">
    <location>
        <begin position="374"/>
        <end position="391"/>
    </location>
</feature>
<dbReference type="GO" id="GO:0045944">
    <property type="term" value="P:positive regulation of transcription by RNA polymerase II"/>
    <property type="evidence" value="ECO:0007669"/>
    <property type="project" value="TreeGrafter"/>
</dbReference>
<feature type="compositionally biased region" description="Low complexity" evidence="3">
    <location>
        <begin position="465"/>
        <end position="475"/>
    </location>
</feature>
<feature type="compositionally biased region" description="Low complexity" evidence="3">
    <location>
        <begin position="704"/>
        <end position="722"/>
    </location>
</feature>
<evidence type="ECO:0000256" key="3">
    <source>
        <dbReference type="SAM" id="MobiDB-lite"/>
    </source>
</evidence>
<dbReference type="SMART" id="SM00320">
    <property type="entry name" value="WD40"/>
    <property type="match status" value="7"/>
</dbReference>
<feature type="compositionally biased region" description="Polar residues" evidence="3">
    <location>
        <begin position="514"/>
        <end position="527"/>
    </location>
</feature>
<dbReference type="PANTHER" id="PTHR15574">
    <property type="entry name" value="WD REPEAT DOMAIN-CONTAINING FAMILY"/>
    <property type="match status" value="1"/>
</dbReference>
<keyword evidence="2" id="KW-0677">Repeat</keyword>
<dbReference type="GeneID" id="111103349"/>
<proteinExistence type="predicted"/>
<organism evidence="4 5">
    <name type="scientific">Crassostrea virginica</name>
    <name type="common">Eastern oyster</name>
    <dbReference type="NCBI Taxonomy" id="6565"/>
    <lineage>
        <taxon>Eukaryota</taxon>
        <taxon>Metazoa</taxon>
        <taxon>Spiralia</taxon>
        <taxon>Lophotrochozoa</taxon>
        <taxon>Mollusca</taxon>
        <taxon>Bivalvia</taxon>
        <taxon>Autobranchia</taxon>
        <taxon>Pteriomorphia</taxon>
        <taxon>Ostreida</taxon>
        <taxon>Ostreoidea</taxon>
        <taxon>Ostreidae</taxon>
        <taxon>Crassostrea</taxon>
    </lineage>
</organism>
<feature type="compositionally biased region" description="Basic and acidic residues" evidence="3">
    <location>
        <begin position="400"/>
        <end position="424"/>
    </location>
</feature>
<gene>
    <name evidence="5" type="primary">LOC111103349</name>
</gene>
<feature type="compositionally biased region" description="Basic and acidic residues" evidence="3">
    <location>
        <begin position="744"/>
        <end position="769"/>
    </location>
</feature>
<reference evidence="5" key="1">
    <citation type="submission" date="2025-08" db="UniProtKB">
        <authorList>
            <consortium name="RefSeq"/>
        </authorList>
    </citation>
    <scope>IDENTIFICATION</scope>
    <source>
        <tissue evidence="5">Whole sample</tissue>
    </source>
</reference>
<dbReference type="InterPro" id="IPR045151">
    <property type="entry name" value="DCAF8"/>
</dbReference>
<feature type="compositionally biased region" description="Basic and acidic residues" evidence="3">
    <location>
        <begin position="303"/>
        <end position="319"/>
    </location>
</feature>
<feature type="compositionally biased region" description="Polar residues" evidence="3">
    <location>
        <begin position="535"/>
        <end position="602"/>
    </location>
</feature>
<feature type="compositionally biased region" description="Polar residues" evidence="3">
    <location>
        <begin position="633"/>
        <end position="642"/>
    </location>
</feature>
<name>A0A8B8AQ27_CRAVI</name>
<dbReference type="Gene3D" id="2.130.10.10">
    <property type="entry name" value="YVTN repeat-like/Quinoprotein amine dehydrogenase"/>
    <property type="match status" value="2"/>
</dbReference>